<dbReference type="EMBL" id="JACHLY010000001">
    <property type="protein sequence ID" value="MBB5998284.1"/>
    <property type="molecule type" value="Genomic_DNA"/>
</dbReference>
<dbReference type="PRINTS" id="PR00368">
    <property type="entry name" value="FADPNR"/>
</dbReference>
<dbReference type="AlphaFoldDB" id="A0A841E749"/>
<dbReference type="InterPro" id="IPR051169">
    <property type="entry name" value="NADH-Q_oxidoreductase"/>
</dbReference>
<dbReference type="Pfam" id="PF07992">
    <property type="entry name" value="Pyr_redox_2"/>
    <property type="match status" value="1"/>
</dbReference>
<dbReference type="PRINTS" id="PR00411">
    <property type="entry name" value="PNDRDTASEI"/>
</dbReference>
<evidence type="ECO:0000256" key="1">
    <source>
        <dbReference type="ARBA" id="ARBA00001974"/>
    </source>
</evidence>
<dbReference type="InterPro" id="IPR036188">
    <property type="entry name" value="FAD/NAD-bd_sf"/>
</dbReference>
<keyword evidence="4" id="KW-0274">FAD</keyword>
<comment type="cofactor">
    <cofactor evidence="1">
        <name>FAD</name>
        <dbReference type="ChEBI" id="CHEBI:57692"/>
    </cofactor>
</comment>
<comment type="similarity">
    <text evidence="2">Belongs to the NADH dehydrogenase family.</text>
</comment>
<reference evidence="8 9" key="1">
    <citation type="submission" date="2020-08" db="EMBL/GenBank/DDBJ databases">
        <title>Sequencing the genomes of 1000 actinobacteria strains.</title>
        <authorList>
            <person name="Klenk H.-P."/>
        </authorList>
    </citation>
    <scope>NUCLEOTIDE SEQUENCE [LARGE SCALE GENOMIC DNA]</scope>
    <source>
        <strain evidence="8 9">DSM 44593</strain>
    </source>
</reference>
<accession>A0A841E749</accession>
<evidence type="ECO:0000313" key="8">
    <source>
        <dbReference type="EMBL" id="MBB5998284.1"/>
    </source>
</evidence>
<feature type="region of interest" description="Disordered" evidence="6">
    <location>
        <begin position="148"/>
        <end position="189"/>
    </location>
</feature>
<comment type="caution">
    <text evidence="8">The sequence shown here is derived from an EMBL/GenBank/DDBJ whole genome shotgun (WGS) entry which is preliminary data.</text>
</comment>
<feature type="domain" description="FAD/NAD(P)-binding" evidence="7">
    <location>
        <begin position="5"/>
        <end position="329"/>
    </location>
</feature>
<evidence type="ECO:0000256" key="6">
    <source>
        <dbReference type="SAM" id="MobiDB-lite"/>
    </source>
</evidence>
<sequence>MAHHRVVVLGAGFAGLAAAKRAARQLRTTRAQVTLVNATEAFVERTRLHQVAAGQELADIRIPDLLRGTRVETVTARVTGIDPDSRTVYLADRRDGEPANGRLHYDTLVYALGSSWDTHGVPGVAEHAFAVADADRAARLRDRLAARLGGEAPAPRPEPVSRGAGGAPAASGGEPDRLPPAGTAGNGPEHHRIVVAGGGLTGLETAGELAETYPRARVELVSARPVGDWLQPRPRRHLHRSLEKLGVAVREHTAVSAVEDGRLLIEDAAPIGFDTLVWTAGFRVHSLAADAGLAVDGDGRLLVDASVRSVSHPEVVGAGDAAAAETPGGVSRMTCQTGLPMGQGAGDVAAALARGHAPRRVRLRYNAVSISLGRRDGVTQFVRADDTPVRAALTGRSSAALKEAVTRGVVATLRHPGPYLPRRG</sequence>
<evidence type="ECO:0000256" key="2">
    <source>
        <dbReference type="ARBA" id="ARBA00005272"/>
    </source>
</evidence>
<dbReference type="SUPFAM" id="SSF51905">
    <property type="entry name" value="FAD/NAD(P)-binding domain"/>
    <property type="match status" value="1"/>
</dbReference>
<gene>
    <name evidence="8" type="ORF">HNR25_002035</name>
</gene>
<keyword evidence="3" id="KW-0285">Flavoprotein</keyword>
<dbReference type="Proteomes" id="UP000578077">
    <property type="component" value="Unassembled WGS sequence"/>
</dbReference>
<dbReference type="GO" id="GO:0019646">
    <property type="term" value="P:aerobic electron transport chain"/>
    <property type="evidence" value="ECO:0007669"/>
    <property type="project" value="TreeGrafter"/>
</dbReference>
<dbReference type="RefSeq" id="WP_184634412.1">
    <property type="nucleotide sequence ID" value="NZ_BAABKT010000014.1"/>
</dbReference>
<dbReference type="PANTHER" id="PTHR42913:SF3">
    <property type="entry name" value="64 KDA MITOCHONDRIAL NADH DEHYDROGENASE (EUROFUNG)"/>
    <property type="match status" value="1"/>
</dbReference>
<dbReference type="Gene3D" id="3.50.50.100">
    <property type="match status" value="1"/>
</dbReference>
<dbReference type="InterPro" id="IPR023753">
    <property type="entry name" value="FAD/NAD-binding_dom"/>
</dbReference>
<evidence type="ECO:0000256" key="3">
    <source>
        <dbReference type="ARBA" id="ARBA00022630"/>
    </source>
</evidence>
<keyword evidence="5" id="KW-0560">Oxidoreductase</keyword>
<dbReference type="PANTHER" id="PTHR42913">
    <property type="entry name" value="APOPTOSIS-INDUCING FACTOR 1"/>
    <property type="match status" value="1"/>
</dbReference>
<evidence type="ECO:0000259" key="7">
    <source>
        <dbReference type="Pfam" id="PF07992"/>
    </source>
</evidence>
<evidence type="ECO:0000256" key="4">
    <source>
        <dbReference type="ARBA" id="ARBA00022827"/>
    </source>
</evidence>
<organism evidence="8 9">
    <name type="scientific">Streptomonospora salina</name>
    <dbReference type="NCBI Taxonomy" id="104205"/>
    <lineage>
        <taxon>Bacteria</taxon>
        <taxon>Bacillati</taxon>
        <taxon>Actinomycetota</taxon>
        <taxon>Actinomycetes</taxon>
        <taxon>Streptosporangiales</taxon>
        <taxon>Nocardiopsidaceae</taxon>
        <taxon>Streptomonospora</taxon>
    </lineage>
</organism>
<dbReference type="GO" id="GO:0003955">
    <property type="term" value="F:NAD(P)H dehydrogenase (quinone) activity"/>
    <property type="evidence" value="ECO:0007669"/>
    <property type="project" value="TreeGrafter"/>
</dbReference>
<name>A0A841E749_9ACTN</name>
<evidence type="ECO:0000313" key="9">
    <source>
        <dbReference type="Proteomes" id="UP000578077"/>
    </source>
</evidence>
<protein>
    <submittedName>
        <fullName evidence="8">NADH dehydrogenase FAD-containing subunit</fullName>
    </submittedName>
</protein>
<proteinExistence type="inferred from homology"/>
<evidence type="ECO:0000256" key="5">
    <source>
        <dbReference type="ARBA" id="ARBA00023002"/>
    </source>
</evidence>
<keyword evidence="9" id="KW-1185">Reference proteome</keyword>